<evidence type="ECO:0000256" key="1">
    <source>
        <dbReference type="SAM" id="MobiDB-lite"/>
    </source>
</evidence>
<reference evidence="4 5" key="1">
    <citation type="submission" date="2024-09" db="EMBL/GenBank/DDBJ databases">
        <authorList>
            <person name="Sun Q."/>
            <person name="Mori K."/>
        </authorList>
    </citation>
    <scope>NUCLEOTIDE SEQUENCE [LARGE SCALE GENOMIC DNA]</scope>
    <source>
        <strain evidence="4 5">NCAIM B.02301</strain>
    </source>
</reference>
<dbReference type="Gene3D" id="2.30.30.1210">
    <property type="entry name" value="Domain of unknown function DUF1541"/>
    <property type="match status" value="1"/>
</dbReference>
<comment type="caution">
    <text evidence="4">The sequence shown here is derived from an EMBL/GenBank/DDBJ whole genome shotgun (WGS) entry which is preliminary data.</text>
</comment>
<evidence type="ECO:0000313" key="4">
    <source>
        <dbReference type="EMBL" id="MFC0559716.1"/>
    </source>
</evidence>
<feature type="region of interest" description="Disordered" evidence="1">
    <location>
        <begin position="26"/>
        <end position="67"/>
    </location>
</feature>
<evidence type="ECO:0000256" key="2">
    <source>
        <dbReference type="SAM" id="SignalP"/>
    </source>
</evidence>
<organism evidence="4 5">
    <name type="scientific">Halalkalibacter alkalisediminis</name>
    <dbReference type="NCBI Taxonomy" id="935616"/>
    <lineage>
        <taxon>Bacteria</taxon>
        <taxon>Bacillati</taxon>
        <taxon>Bacillota</taxon>
        <taxon>Bacilli</taxon>
        <taxon>Bacillales</taxon>
        <taxon>Bacillaceae</taxon>
        <taxon>Halalkalibacter</taxon>
    </lineage>
</organism>
<protein>
    <submittedName>
        <fullName evidence="4">YdhK family protein</fullName>
    </submittedName>
</protein>
<name>A0ABV6NGE1_9BACI</name>
<dbReference type="PROSITE" id="PS51257">
    <property type="entry name" value="PROKAR_LIPOPROTEIN"/>
    <property type="match status" value="1"/>
</dbReference>
<keyword evidence="5" id="KW-1185">Reference proteome</keyword>
<proteinExistence type="predicted"/>
<gene>
    <name evidence="4" type="ORF">ACFFH4_11725</name>
</gene>
<feature type="domain" description="DUF1541" evidence="3">
    <location>
        <begin position="77"/>
        <end position="128"/>
    </location>
</feature>
<keyword evidence="2" id="KW-0732">Signal</keyword>
<dbReference type="InterPro" id="IPR011438">
    <property type="entry name" value="DUF1541"/>
</dbReference>
<sequence length="201" mass="21736">MKRLFIGLVFLLAVLALGACASGNDNVSHGDHGSTEETPEDIHTETEHDDDHSHMDHSSSGKVPEDLKVEENATYSVGSKAIIKHGHMSGMEGAKATIVGAYQTRVYAVSYDPTTGGEREINHKWVIHEELADVGEGTLEVGSEVVLAADHMAGMEGALAIVDSVEETTVYMVDFTLTTGGEEIKNHKWVTEDELGPLEHR</sequence>
<dbReference type="EMBL" id="JBHLTR010000016">
    <property type="protein sequence ID" value="MFC0559716.1"/>
    <property type="molecule type" value="Genomic_DNA"/>
</dbReference>
<feature type="compositionally biased region" description="Basic and acidic residues" evidence="1">
    <location>
        <begin position="28"/>
        <end position="67"/>
    </location>
</feature>
<evidence type="ECO:0000313" key="5">
    <source>
        <dbReference type="Proteomes" id="UP001589833"/>
    </source>
</evidence>
<feature type="signal peptide" evidence="2">
    <location>
        <begin position="1"/>
        <end position="21"/>
    </location>
</feature>
<feature type="domain" description="DUF1541" evidence="3">
    <location>
        <begin position="141"/>
        <end position="192"/>
    </location>
</feature>
<dbReference type="Proteomes" id="UP001589833">
    <property type="component" value="Unassembled WGS sequence"/>
</dbReference>
<dbReference type="RefSeq" id="WP_273845648.1">
    <property type="nucleotide sequence ID" value="NZ_JAQQWT010000014.1"/>
</dbReference>
<dbReference type="Pfam" id="PF07563">
    <property type="entry name" value="DUF1541"/>
    <property type="match status" value="2"/>
</dbReference>
<evidence type="ECO:0000259" key="3">
    <source>
        <dbReference type="Pfam" id="PF07563"/>
    </source>
</evidence>
<accession>A0ABV6NGE1</accession>
<feature type="chain" id="PRO_5045690924" evidence="2">
    <location>
        <begin position="22"/>
        <end position="201"/>
    </location>
</feature>